<keyword evidence="1" id="KW-0175">Coiled coil</keyword>
<feature type="coiled-coil region" evidence="1">
    <location>
        <begin position="1229"/>
        <end position="1287"/>
    </location>
</feature>
<keyword evidence="4" id="KW-1185">Reference proteome</keyword>
<dbReference type="EMBL" id="LGRX02033154">
    <property type="protein sequence ID" value="KAK3242526.1"/>
    <property type="molecule type" value="Genomic_DNA"/>
</dbReference>
<feature type="region of interest" description="Disordered" evidence="2">
    <location>
        <begin position="116"/>
        <end position="164"/>
    </location>
</feature>
<comment type="caution">
    <text evidence="3">The sequence shown here is derived from an EMBL/GenBank/DDBJ whole genome shotgun (WGS) entry which is preliminary data.</text>
</comment>
<feature type="coiled-coil region" evidence="1">
    <location>
        <begin position="716"/>
        <end position="904"/>
    </location>
</feature>
<feature type="region of interest" description="Disordered" evidence="2">
    <location>
        <begin position="1517"/>
        <end position="1573"/>
    </location>
</feature>
<feature type="coiled-coil region" evidence="1">
    <location>
        <begin position="519"/>
        <end position="546"/>
    </location>
</feature>
<organism evidence="3 4">
    <name type="scientific">Cymbomonas tetramitiformis</name>
    <dbReference type="NCBI Taxonomy" id="36881"/>
    <lineage>
        <taxon>Eukaryota</taxon>
        <taxon>Viridiplantae</taxon>
        <taxon>Chlorophyta</taxon>
        <taxon>Pyramimonadophyceae</taxon>
        <taxon>Pyramimonadales</taxon>
        <taxon>Pyramimonadaceae</taxon>
        <taxon>Cymbomonas</taxon>
    </lineage>
</organism>
<accession>A0AAE0EVS8</accession>
<dbReference type="Proteomes" id="UP001190700">
    <property type="component" value="Unassembled WGS sequence"/>
</dbReference>
<reference evidence="3 4" key="1">
    <citation type="journal article" date="2015" name="Genome Biol. Evol.">
        <title>Comparative Genomics of a Bacterivorous Green Alga Reveals Evolutionary Causalities and Consequences of Phago-Mixotrophic Mode of Nutrition.</title>
        <authorList>
            <person name="Burns J.A."/>
            <person name="Paasch A."/>
            <person name="Narechania A."/>
            <person name="Kim E."/>
        </authorList>
    </citation>
    <scope>NUCLEOTIDE SEQUENCE [LARGE SCALE GENOMIC DNA]</scope>
    <source>
        <strain evidence="3 4">PLY_AMNH</strain>
    </source>
</reference>
<evidence type="ECO:0000256" key="1">
    <source>
        <dbReference type="SAM" id="Coils"/>
    </source>
</evidence>
<evidence type="ECO:0000313" key="4">
    <source>
        <dbReference type="Proteomes" id="UP001190700"/>
    </source>
</evidence>
<proteinExistence type="predicted"/>
<feature type="compositionally biased region" description="Basic and acidic residues" evidence="2">
    <location>
        <begin position="1182"/>
        <end position="1201"/>
    </location>
</feature>
<evidence type="ECO:0000256" key="2">
    <source>
        <dbReference type="SAM" id="MobiDB-lite"/>
    </source>
</evidence>
<sequence>MTSVAVHRGSGELGSLSHRRSQPLNSFAAAPVVDAESQVHKKSLATLSADLQNRTVASLRPVDFTVRDPLRHDGSRPQPSTRDRGQASPRHSNLLSQAETFRPGGAGVVPSLNLQSMGGKSMDPPYNAWKTPREEPAMLTGGTSPRRLPPVSLGGSRNGATPRMERKPATLLPTEGEEGELIEMWLNGMLDKLPTHLPRIGPAASVASDPDPTQPARSSSAEGAAGRQLEAPDNAGSGAFPGLERAGLARPQLNVMGLGTESIDRLYRGLFIHAVSFQRFINQEACRVLEGDNLQELAVSGLHAALAAPAAEALAGAGFTGAGRRGPHDQELLIGGEGTWEEKEEHATAELAKMGENFEDMRLMLQAKGNFDIRVRVLQSVITKEKEKLANEEEKVASLDRQLIDHKANHDTMCREWENTQAEMECKLEHLSKQLTMTASMLEDIQVRFRAEEAANISLTQKLDRNKKQLEMVENSLESLQDDFGKKSEECSAFERMCNTMKNQMEWAAEDFRRKMASFDEMVEEKTKLAKQVEELKAERVGIKNLWHEEQEKNTMLSAQYAKMQRQQQSQELLLQKGERQIDMLKAELLSRDDLIRNLKQEIKELKEERDANAVEMARLRVVEAECTKLRGSLNCSRMTIESVRVEARHIISALTSLLRPPKDHYCACCPNLDAVGSLVPSPLFPACCAPLGKGGARGCTAVSLNSKIEVSKDTIINKDSEINVLNRKVQRMAEEAELMSGEVEATKAQMKAMQNNIENAMNGQARSVAVAEDLERQIKICQTQRAKSIEEATGLKDQVDSMQREINQLKANDAEATVRLREVIHSSRVEKEELTDKLKTLESDYAIAAEKLERLEPMMNELNVTKQRLVDKAALAQSLEASMDALQERVYRLEKEKSSLSNQCDDKSSFEDAATIALTHVRRTWRHHGEHERLRLADHRQFGARNLKRHSDDYKTGREIAAQWRAVLSHLRLLRTRMRCHRVEFSAAAVRLWHPSSVAARLKAAAGRVFIRLAVAEEKLTVQTSELSTNEDILRMLREKVSDLTEEVEESEIKVADAEKVTQIHEKNEEELHNMMKQAMKTMQKERGDTENLMTTMTDKVDTIITSVQSAMNVSGFSTQLLGVKANVEALKEMMGTVSEAREMTKTMMEDAESKIESEIQEAAIQLTDLAKKREIAMGEEKEKKIANRRDLDNRKEEKRRNRRNTTMAMVNQKEMVSLNDPKAKEMVENLMKVITEMEEDIKLADESKALLEKVKTQVEELTASRNELQAAKESAEKQVSDIQMERMVESVNRENELKALQTQLVSEQNARQLREKYADQLVVRINGLKLKAIQDRKLPTKNNGSQTEYCQLWMAHIFEAEGGKTLNKAWVARAHKRIGPPSTSASLGATASTAMSRVPAWNVTATKKFIKDVYAEKLTADVASSRQKKQPHNLATFVYNFIYHKYGLPEPTEAKAAELVQSVEAHRFDEEVELFGLSCGILQEDFQPRSSATGAPGTSSSTVGTLTEEAALSTTMPNRPLPQESSATPHPSAPTLPRPPVESSTGSSTARNRKHVPATAPPTTTTDTAEFQKDLPVIPAITEKFTEANIWMNWDYNDMSSLKRAMGVVLNLPSGANAPLPILRSTNMLGMTMDRMGHALSLDLADLVEKVTPINLNKDWLMHPLVEESTAELHAATGMHQVVHTLQSAHLCSALLSGLDLGIEVNDRQLPQLFILVNEAANILQMEVPRVLILTTKTPEVHAMHIPGHRPCVVISGAAMDLLDPTELQAMVAAKMLLISRMEYRLACTAAMLLQFQPELIKSIEGVAAHWDTSVKPALDRWRRYIDLTGDRAALLVAQSISIVASAIMKICSGSPVLSGALNVDALMEAASNMTAMESTKLMSQSDPNHLLAANHSLAVMRVREIQRFAESEHFGTLMNHSTPILHKFKRPSSPKTRTTRHTVHAMRQNAGLESEADHLEMIK</sequence>
<feature type="coiled-coil region" evidence="1">
    <location>
        <begin position="375"/>
        <end position="434"/>
    </location>
</feature>
<feature type="compositionally biased region" description="Low complexity" evidence="2">
    <location>
        <begin position="1559"/>
        <end position="1571"/>
    </location>
</feature>
<name>A0AAE0EVS8_9CHLO</name>
<feature type="compositionally biased region" description="Pro residues" evidence="2">
    <location>
        <begin position="1533"/>
        <end position="1542"/>
    </location>
</feature>
<feature type="coiled-coil region" evidence="1">
    <location>
        <begin position="463"/>
        <end position="490"/>
    </location>
</feature>
<feature type="region of interest" description="Disordered" evidence="2">
    <location>
        <begin position="1182"/>
        <end position="1204"/>
    </location>
</feature>
<gene>
    <name evidence="3" type="ORF">CYMTET_47790</name>
</gene>
<evidence type="ECO:0000313" key="3">
    <source>
        <dbReference type="EMBL" id="KAK3242526.1"/>
    </source>
</evidence>
<feature type="region of interest" description="Disordered" evidence="2">
    <location>
        <begin position="1"/>
        <end position="22"/>
    </location>
</feature>
<feature type="compositionally biased region" description="Polar residues" evidence="2">
    <location>
        <begin position="1517"/>
        <end position="1531"/>
    </location>
</feature>
<feature type="compositionally biased region" description="Low complexity" evidence="2">
    <location>
        <begin position="216"/>
        <end position="227"/>
    </location>
</feature>
<feature type="compositionally biased region" description="Basic and acidic residues" evidence="2">
    <location>
        <begin position="66"/>
        <end position="85"/>
    </location>
</feature>
<feature type="coiled-coil region" evidence="1">
    <location>
        <begin position="589"/>
        <end position="616"/>
    </location>
</feature>
<feature type="coiled-coil region" evidence="1">
    <location>
        <begin position="1028"/>
        <end position="1062"/>
    </location>
</feature>
<feature type="region of interest" description="Disordered" evidence="2">
    <location>
        <begin position="201"/>
        <end position="243"/>
    </location>
</feature>
<protein>
    <submittedName>
        <fullName evidence="3">Uncharacterized protein</fullName>
    </submittedName>
</protein>
<feature type="region of interest" description="Disordered" evidence="2">
    <location>
        <begin position="66"/>
        <end position="92"/>
    </location>
</feature>